<proteinExistence type="predicted"/>
<dbReference type="InterPro" id="IPR009057">
    <property type="entry name" value="Homeodomain-like_sf"/>
</dbReference>
<dbReference type="PANTHER" id="PTHR30055">
    <property type="entry name" value="HTH-TYPE TRANSCRIPTIONAL REGULATOR RUTR"/>
    <property type="match status" value="1"/>
</dbReference>
<keyword evidence="5" id="KW-1185">Reference proteome</keyword>
<dbReference type="Pfam" id="PF00440">
    <property type="entry name" value="TetR_N"/>
    <property type="match status" value="1"/>
</dbReference>
<dbReference type="PROSITE" id="PS50977">
    <property type="entry name" value="HTH_TETR_2"/>
    <property type="match status" value="1"/>
</dbReference>
<comment type="caution">
    <text evidence="4">The sequence shown here is derived from an EMBL/GenBank/DDBJ whole genome shotgun (WGS) entry which is preliminary data.</text>
</comment>
<dbReference type="Gene3D" id="1.10.357.10">
    <property type="entry name" value="Tetracycline Repressor, domain 2"/>
    <property type="match status" value="1"/>
</dbReference>
<organism evidence="4 5">
    <name type="scientific">Novispirillum itersonii</name>
    <name type="common">Aquaspirillum itersonii</name>
    <dbReference type="NCBI Taxonomy" id="189"/>
    <lineage>
        <taxon>Bacteria</taxon>
        <taxon>Pseudomonadati</taxon>
        <taxon>Pseudomonadota</taxon>
        <taxon>Alphaproteobacteria</taxon>
        <taxon>Rhodospirillales</taxon>
        <taxon>Novispirillaceae</taxon>
        <taxon>Novispirillum</taxon>
    </lineage>
</organism>
<feature type="domain" description="HTH tetR-type" evidence="3">
    <location>
        <begin position="6"/>
        <end position="66"/>
    </location>
</feature>
<dbReference type="InterPro" id="IPR001647">
    <property type="entry name" value="HTH_TetR"/>
</dbReference>
<evidence type="ECO:0000313" key="5">
    <source>
        <dbReference type="Proteomes" id="UP000544872"/>
    </source>
</evidence>
<evidence type="ECO:0000259" key="3">
    <source>
        <dbReference type="PROSITE" id="PS50977"/>
    </source>
</evidence>
<dbReference type="AlphaFoldDB" id="A0A7X0DLY3"/>
<protein>
    <submittedName>
        <fullName evidence="4">AcrR family transcriptional regulator</fullName>
    </submittedName>
</protein>
<name>A0A7X0DLY3_NOVIT</name>
<dbReference type="GO" id="GO:0003700">
    <property type="term" value="F:DNA-binding transcription factor activity"/>
    <property type="evidence" value="ECO:0007669"/>
    <property type="project" value="TreeGrafter"/>
</dbReference>
<dbReference type="PANTHER" id="PTHR30055:SF239">
    <property type="entry name" value="TRANSCRIPTIONAL REGULATORY PROTEIN"/>
    <property type="match status" value="1"/>
</dbReference>
<accession>A0A7X0DLY3</accession>
<dbReference type="InterPro" id="IPR050109">
    <property type="entry name" value="HTH-type_TetR-like_transc_reg"/>
</dbReference>
<gene>
    <name evidence="4" type="ORF">FHS48_001881</name>
</gene>
<dbReference type="GO" id="GO:0000976">
    <property type="term" value="F:transcription cis-regulatory region binding"/>
    <property type="evidence" value="ECO:0007669"/>
    <property type="project" value="TreeGrafter"/>
</dbReference>
<dbReference type="EMBL" id="JACIIX010000006">
    <property type="protein sequence ID" value="MBB6210465.1"/>
    <property type="molecule type" value="Genomic_DNA"/>
</dbReference>
<evidence type="ECO:0000256" key="1">
    <source>
        <dbReference type="ARBA" id="ARBA00023125"/>
    </source>
</evidence>
<dbReference type="RefSeq" id="WP_184263303.1">
    <property type="nucleotide sequence ID" value="NZ_JACIIX010000006.1"/>
</dbReference>
<reference evidence="4 5" key="1">
    <citation type="submission" date="2020-08" db="EMBL/GenBank/DDBJ databases">
        <title>Genomic Encyclopedia of Type Strains, Phase IV (KMG-IV): sequencing the most valuable type-strain genomes for metagenomic binning, comparative biology and taxonomic classification.</title>
        <authorList>
            <person name="Goeker M."/>
        </authorList>
    </citation>
    <scope>NUCLEOTIDE SEQUENCE [LARGE SCALE GENOMIC DNA]</scope>
    <source>
        <strain evidence="4 5">DSM 11590</strain>
    </source>
</reference>
<dbReference type="Proteomes" id="UP000544872">
    <property type="component" value="Unassembled WGS sequence"/>
</dbReference>
<evidence type="ECO:0000256" key="2">
    <source>
        <dbReference type="PROSITE-ProRule" id="PRU00335"/>
    </source>
</evidence>
<sequence>MTSRDTLSDQHWIEAAFRALSDGGIQAVRAEALARALKVSKGSFYWHFRDVPALKTAMLAHWKIRGTQEIIAAIADADTPAPASARLHQLTLLATDDRSHPYGGEAVEMAIRQWARHDPDAATTLREVDDQRLTFLTALFIQHGQTAEQAGRHARLLYGALIGLPCLPPENPADLRADLLALLDRLLA</sequence>
<dbReference type="SUPFAM" id="SSF46689">
    <property type="entry name" value="Homeodomain-like"/>
    <property type="match status" value="1"/>
</dbReference>
<keyword evidence="1 2" id="KW-0238">DNA-binding</keyword>
<feature type="DNA-binding region" description="H-T-H motif" evidence="2">
    <location>
        <begin position="29"/>
        <end position="48"/>
    </location>
</feature>
<evidence type="ECO:0000313" key="4">
    <source>
        <dbReference type="EMBL" id="MBB6210465.1"/>
    </source>
</evidence>